<accession>A0A498NPQ5</accession>
<keyword evidence="5" id="KW-0540">Nuclease</keyword>
<dbReference type="PANTHER" id="PTHR45766">
    <property type="entry name" value="DNA ANNEALING HELICASE AND ENDONUCLEASE ZRANB3 FAMILY MEMBER"/>
    <property type="match status" value="1"/>
</dbReference>
<keyword evidence="3 5" id="KW-0347">Helicase</keyword>
<evidence type="ECO:0000256" key="4">
    <source>
        <dbReference type="ARBA" id="ARBA00022840"/>
    </source>
</evidence>
<dbReference type="GO" id="GO:0004386">
    <property type="term" value="F:helicase activity"/>
    <property type="evidence" value="ECO:0007669"/>
    <property type="project" value="UniProtKB-KW"/>
</dbReference>
<dbReference type="GO" id="GO:0004520">
    <property type="term" value="F:DNA endonuclease activity"/>
    <property type="evidence" value="ECO:0007669"/>
    <property type="project" value="TreeGrafter"/>
</dbReference>
<name>A0A498NPQ5_LABRO</name>
<dbReference type="AlphaFoldDB" id="A0A498NPQ5"/>
<keyword evidence="6" id="KW-1185">Reference proteome</keyword>
<evidence type="ECO:0000256" key="2">
    <source>
        <dbReference type="ARBA" id="ARBA00022801"/>
    </source>
</evidence>
<keyword evidence="4" id="KW-0067">ATP-binding</keyword>
<dbReference type="GO" id="GO:0031297">
    <property type="term" value="P:replication fork processing"/>
    <property type="evidence" value="ECO:0007669"/>
    <property type="project" value="TreeGrafter"/>
</dbReference>
<evidence type="ECO:0000256" key="1">
    <source>
        <dbReference type="ARBA" id="ARBA00022741"/>
    </source>
</evidence>
<dbReference type="PANTHER" id="PTHR45766:SF3">
    <property type="entry name" value="DNA ANNEALING HELICASE AND ENDONUCLEASE ZRANB3"/>
    <property type="match status" value="1"/>
</dbReference>
<keyword evidence="2" id="KW-0378">Hydrolase</keyword>
<dbReference type="GO" id="GO:0006281">
    <property type="term" value="P:DNA repair"/>
    <property type="evidence" value="ECO:0007669"/>
    <property type="project" value="TreeGrafter"/>
</dbReference>
<dbReference type="STRING" id="84645.A0A498NPQ5"/>
<dbReference type="EMBL" id="QBIY01011249">
    <property type="protein sequence ID" value="RXN33708.1"/>
    <property type="molecule type" value="Genomic_DNA"/>
</dbReference>
<evidence type="ECO:0000313" key="6">
    <source>
        <dbReference type="Proteomes" id="UP000290572"/>
    </source>
</evidence>
<gene>
    <name evidence="5" type="ORF">ROHU_004264</name>
</gene>
<sequence>MCVCVHREAESSLCAQTSTTAGYLQAVDSAGTPLCLSCQTPSGEHHGWAGGFCSPACMEDFQLRSNQGYMRARVLETEQGVCQHCGLNAHQLYVQVRDAPRTHRKEILDNTWLAQLPLKQRTAQQVKDRSQMKRDQTASKLASDITRFFFKK</sequence>
<evidence type="ECO:0000313" key="5">
    <source>
        <dbReference type="EMBL" id="RXN33708.1"/>
    </source>
</evidence>
<protein>
    <submittedName>
        <fullName evidence="5">DNA annealing helicase and endonuclease ZRANB3 isoform X1</fullName>
    </submittedName>
</protein>
<dbReference type="GO" id="GO:0043596">
    <property type="term" value="C:nuclear replication fork"/>
    <property type="evidence" value="ECO:0007669"/>
    <property type="project" value="TreeGrafter"/>
</dbReference>
<reference evidence="5 6" key="1">
    <citation type="submission" date="2018-03" db="EMBL/GenBank/DDBJ databases">
        <title>Draft genome sequence of Rohu Carp (Labeo rohita).</title>
        <authorList>
            <person name="Das P."/>
            <person name="Kushwaha B."/>
            <person name="Joshi C.G."/>
            <person name="Kumar D."/>
            <person name="Nagpure N.S."/>
            <person name="Sahoo L."/>
            <person name="Das S.P."/>
            <person name="Bit A."/>
            <person name="Patnaik S."/>
            <person name="Meher P.K."/>
            <person name="Jayasankar P."/>
            <person name="Koringa P.G."/>
            <person name="Patel N.V."/>
            <person name="Hinsu A.T."/>
            <person name="Kumar R."/>
            <person name="Pandey M."/>
            <person name="Agarwal S."/>
            <person name="Srivastava S."/>
            <person name="Singh M."/>
            <person name="Iquebal M.A."/>
            <person name="Jaiswal S."/>
            <person name="Angadi U.B."/>
            <person name="Kumar N."/>
            <person name="Raza M."/>
            <person name="Shah T.M."/>
            <person name="Rai A."/>
            <person name="Jena J.K."/>
        </authorList>
    </citation>
    <scope>NUCLEOTIDE SEQUENCE [LARGE SCALE GENOMIC DNA]</scope>
    <source>
        <strain evidence="5">DASCIFA01</strain>
        <tissue evidence="5">Testis</tissue>
    </source>
</reference>
<organism evidence="5 6">
    <name type="scientific">Labeo rohita</name>
    <name type="common">Indian major carp</name>
    <name type="synonym">Cyprinus rohita</name>
    <dbReference type="NCBI Taxonomy" id="84645"/>
    <lineage>
        <taxon>Eukaryota</taxon>
        <taxon>Metazoa</taxon>
        <taxon>Chordata</taxon>
        <taxon>Craniata</taxon>
        <taxon>Vertebrata</taxon>
        <taxon>Euteleostomi</taxon>
        <taxon>Actinopterygii</taxon>
        <taxon>Neopterygii</taxon>
        <taxon>Teleostei</taxon>
        <taxon>Ostariophysi</taxon>
        <taxon>Cypriniformes</taxon>
        <taxon>Cyprinidae</taxon>
        <taxon>Labeoninae</taxon>
        <taxon>Labeonini</taxon>
        <taxon>Labeo</taxon>
    </lineage>
</organism>
<keyword evidence="1" id="KW-0547">Nucleotide-binding</keyword>
<proteinExistence type="predicted"/>
<comment type="caution">
    <text evidence="5">The sequence shown here is derived from an EMBL/GenBank/DDBJ whole genome shotgun (WGS) entry which is preliminary data.</text>
</comment>
<dbReference type="GO" id="GO:0005524">
    <property type="term" value="F:ATP binding"/>
    <property type="evidence" value="ECO:0007669"/>
    <property type="project" value="UniProtKB-KW"/>
</dbReference>
<dbReference type="Proteomes" id="UP000290572">
    <property type="component" value="Unassembled WGS sequence"/>
</dbReference>
<keyword evidence="5" id="KW-0255">Endonuclease</keyword>
<dbReference type="GO" id="GO:0016787">
    <property type="term" value="F:hydrolase activity"/>
    <property type="evidence" value="ECO:0007669"/>
    <property type="project" value="UniProtKB-KW"/>
</dbReference>
<evidence type="ECO:0000256" key="3">
    <source>
        <dbReference type="ARBA" id="ARBA00022806"/>
    </source>
</evidence>